<gene>
    <name evidence="1" type="ORF">GTP90_00655</name>
</gene>
<dbReference type="Proteomes" id="UP000447355">
    <property type="component" value="Unassembled WGS sequence"/>
</dbReference>
<name>A0A845GG54_9BURK</name>
<dbReference type="RefSeq" id="WP_161081638.1">
    <property type="nucleotide sequence ID" value="NZ_WWCX01000001.1"/>
</dbReference>
<protein>
    <submittedName>
        <fullName evidence="1">Uncharacterized protein</fullName>
    </submittedName>
</protein>
<sequence length="305" mass="33854">MSDLYTIKQDGNYYNELQDLHTAINLADDFLGSMPGAEETTFTVENHEGYLMAVVTNRRIIGAFTKQQWGGRKGDEAIHIGEESFDATDTILLLPHKEIVELDDNDESSDEIGRLHVSWSGPFFVRIVDAVCAYFGVTDVEEITPEALAYAKARANPQQPKEQTVTLGFKLQLRVQPGASVHDCIQDMGCTFTSNSVGVVVLSSERIQPSQTDADEQAASQPTHYIGKLKERNGEQEYIHLFRFVADDPVRFIDNIASRFYDEDGGEQDGDGYAFESGAMVVTPAGYQEISRDLYVQLHGIVTGL</sequence>
<comment type="caution">
    <text evidence="1">The sequence shown here is derived from an EMBL/GenBank/DDBJ whole genome shotgun (WGS) entry which is preliminary data.</text>
</comment>
<proteinExistence type="predicted"/>
<accession>A0A845GG54</accession>
<dbReference type="AlphaFoldDB" id="A0A845GG54"/>
<organism evidence="1 2">
    <name type="scientific">Duganella vulcania</name>
    <dbReference type="NCBI Taxonomy" id="2692166"/>
    <lineage>
        <taxon>Bacteria</taxon>
        <taxon>Pseudomonadati</taxon>
        <taxon>Pseudomonadota</taxon>
        <taxon>Betaproteobacteria</taxon>
        <taxon>Burkholderiales</taxon>
        <taxon>Oxalobacteraceae</taxon>
        <taxon>Telluria group</taxon>
        <taxon>Duganella</taxon>
    </lineage>
</organism>
<evidence type="ECO:0000313" key="2">
    <source>
        <dbReference type="Proteomes" id="UP000447355"/>
    </source>
</evidence>
<evidence type="ECO:0000313" key="1">
    <source>
        <dbReference type="EMBL" id="MYM92365.1"/>
    </source>
</evidence>
<reference evidence="1" key="1">
    <citation type="submission" date="2019-12" db="EMBL/GenBank/DDBJ databases">
        <title>Novel species isolated from a subtropical stream in China.</title>
        <authorList>
            <person name="Lu H."/>
        </authorList>
    </citation>
    <scope>NUCLEOTIDE SEQUENCE [LARGE SCALE GENOMIC DNA]</scope>
    <source>
        <strain evidence="1">FT81W</strain>
    </source>
</reference>
<dbReference type="EMBL" id="WWCX01000001">
    <property type="protein sequence ID" value="MYM92365.1"/>
    <property type="molecule type" value="Genomic_DNA"/>
</dbReference>